<feature type="repeat" description="RPEL" evidence="7">
    <location>
        <begin position="207"/>
        <end position="232"/>
    </location>
</feature>
<dbReference type="Pfam" id="PF02755">
    <property type="entry name" value="RPEL"/>
    <property type="match status" value="2"/>
</dbReference>
<dbReference type="Gene3D" id="6.10.150.10">
    <property type="match status" value="1"/>
</dbReference>
<feature type="compositionally biased region" description="Low complexity" evidence="8">
    <location>
        <begin position="503"/>
        <end position="517"/>
    </location>
</feature>
<keyword evidence="5" id="KW-0804">Transcription</keyword>
<feature type="compositionally biased region" description="Low complexity" evidence="8">
    <location>
        <begin position="342"/>
        <end position="373"/>
    </location>
</feature>
<dbReference type="InParanoid" id="A0A6J2YBI1"/>
<keyword evidence="4" id="KW-0175">Coiled coil</keyword>
<dbReference type="KEGG" id="soy:115885929"/>
<dbReference type="AlphaFoldDB" id="A0A6J2YBI1"/>
<dbReference type="Gene3D" id="1.10.720.30">
    <property type="entry name" value="SAP domain"/>
    <property type="match status" value="1"/>
</dbReference>
<gene>
    <name evidence="11" type="primary">LOC115885929</name>
</gene>
<feature type="compositionally biased region" description="Gly residues" evidence="8">
    <location>
        <begin position="79"/>
        <end position="98"/>
    </location>
</feature>
<protein>
    <submittedName>
        <fullName evidence="11">Myocardin-related transcription factor A isoform X1</fullName>
    </submittedName>
</protein>
<dbReference type="SUPFAM" id="SSF68906">
    <property type="entry name" value="SAP domain"/>
    <property type="match status" value="1"/>
</dbReference>
<feature type="region of interest" description="Disordered" evidence="8">
    <location>
        <begin position="249"/>
        <end position="285"/>
    </location>
</feature>
<feature type="region of interest" description="Disordered" evidence="8">
    <location>
        <begin position="342"/>
        <end position="443"/>
    </location>
</feature>
<dbReference type="Proteomes" id="UP000504635">
    <property type="component" value="Unplaced"/>
</dbReference>
<dbReference type="PROSITE" id="PS51073">
    <property type="entry name" value="RPEL"/>
    <property type="match status" value="2"/>
</dbReference>
<evidence type="ECO:0000256" key="2">
    <source>
        <dbReference type="ARBA" id="ARBA00022737"/>
    </source>
</evidence>
<proteinExistence type="predicted"/>
<comment type="subcellular location">
    <subcellularLocation>
        <location evidence="1">Nucleus</location>
    </subcellularLocation>
</comment>
<dbReference type="InterPro" id="IPR004018">
    <property type="entry name" value="RPEL_repeat"/>
</dbReference>
<dbReference type="PROSITE" id="PS50800">
    <property type="entry name" value="SAP"/>
    <property type="match status" value="1"/>
</dbReference>
<dbReference type="GeneID" id="115885929"/>
<accession>A0A6J2YBI1</accession>
<feature type="region of interest" description="Disordered" evidence="8">
    <location>
        <begin position="501"/>
        <end position="522"/>
    </location>
</feature>
<dbReference type="Pfam" id="PF02037">
    <property type="entry name" value="SAP"/>
    <property type="match status" value="1"/>
</dbReference>
<evidence type="ECO:0000256" key="8">
    <source>
        <dbReference type="SAM" id="MobiDB-lite"/>
    </source>
</evidence>
<evidence type="ECO:0000256" key="4">
    <source>
        <dbReference type="ARBA" id="ARBA00023054"/>
    </source>
</evidence>
<feature type="compositionally biased region" description="Low complexity" evidence="8">
    <location>
        <begin position="429"/>
        <end position="443"/>
    </location>
</feature>
<keyword evidence="2" id="KW-0677">Repeat</keyword>
<feature type="compositionally biased region" description="Low complexity" evidence="8">
    <location>
        <begin position="670"/>
        <end position="689"/>
    </location>
</feature>
<organism evidence="10 11">
    <name type="scientific">Sitophilus oryzae</name>
    <name type="common">Rice weevil</name>
    <name type="synonym">Curculio oryzae</name>
    <dbReference type="NCBI Taxonomy" id="7048"/>
    <lineage>
        <taxon>Eukaryota</taxon>
        <taxon>Metazoa</taxon>
        <taxon>Ecdysozoa</taxon>
        <taxon>Arthropoda</taxon>
        <taxon>Hexapoda</taxon>
        <taxon>Insecta</taxon>
        <taxon>Pterygota</taxon>
        <taxon>Neoptera</taxon>
        <taxon>Endopterygota</taxon>
        <taxon>Coleoptera</taxon>
        <taxon>Polyphaga</taxon>
        <taxon>Cucujiformia</taxon>
        <taxon>Curculionidae</taxon>
        <taxon>Dryophthorinae</taxon>
        <taxon>Sitophilus</taxon>
    </lineage>
</organism>
<feature type="region of interest" description="Disordered" evidence="8">
    <location>
        <begin position="1"/>
        <end position="50"/>
    </location>
</feature>
<dbReference type="InterPro" id="IPR043451">
    <property type="entry name" value="Myocardin-like"/>
</dbReference>
<feature type="compositionally biased region" description="Basic and acidic residues" evidence="8">
    <location>
        <begin position="37"/>
        <end position="47"/>
    </location>
</feature>
<dbReference type="CTD" id="38338"/>
<dbReference type="GO" id="GO:0005634">
    <property type="term" value="C:nucleus"/>
    <property type="evidence" value="ECO:0007669"/>
    <property type="project" value="UniProtKB-SubCell"/>
</dbReference>
<evidence type="ECO:0000256" key="6">
    <source>
        <dbReference type="ARBA" id="ARBA00023242"/>
    </source>
</evidence>
<dbReference type="InterPro" id="IPR003034">
    <property type="entry name" value="SAP_dom"/>
</dbReference>
<reference evidence="11" key="1">
    <citation type="submission" date="2025-08" db="UniProtKB">
        <authorList>
            <consortium name="RefSeq"/>
        </authorList>
    </citation>
    <scope>IDENTIFICATION</scope>
    <source>
        <tissue evidence="11">Gonads</tissue>
    </source>
</reference>
<feature type="region of interest" description="Disordered" evidence="8">
    <location>
        <begin position="598"/>
        <end position="620"/>
    </location>
</feature>
<keyword evidence="3" id="KW-0805">Transcription regulation</keyword>
<feature type="region of interest" description="Disordered" evidence="8">
    <location>
        <begin position="665"/>
        <end position="689"/>
    </location>
</feature>
<evidence type="ECO:0000259" key="9">
    <source>
        <dbReference type="PROSITE" id="PS50800"/>
    </source>
</evidence>
<dbReference type="OrthoDB" id="197676at2759"/>
<feature type="repeat" description="RPEL" evidence="7">
    <location>
        <begin position="161"/>
        <end position="186"/>
    </location>
</feature>
<feature type="domain" description="SAP" evidence="9">
    <location>
        <begin position="523"/>
        <end position="557"/>
    </location>
</feature>
<dbReference type="InterPro" id="IPR036361">
    <property type="entry name" value="SAP_dom_sf"/>
</dbReference>
<dbReference type="PANTHER" id="PTHR22793:SF12">
    <property type="entry name" value="MYOCARDIN-RELATED TRANSCRIPTION FACTOR, ISOFORM H"/>
    <property type="match status" value="1"/>
</dbReference>
<evidence type="ECO:0000256" key="3">
    <source>
        <dbReference type="ARBA" id="ARBA00023015"/>
    </source>
</evidence>
<evidence type="ECO:0000256" key="7">
    <source>
        <dbReference type="PROSITE-ProRule" id="PRU00401"/>
    </source>
</evidence>
<dbReference type="SMART" id="SM00513">
    <property type="entry name" value="SAP"/>
    <property type="match status" value="1"/>
</dbReference>
<evidence type="ECO:0000256" key="1">
    <source>
        <dbReference type="ARBA" id="ARBA00004123"/>
    </source>
</evidence>
<evidence type="ECO:0000313" key="11">
    <source>
        <dbReference type="RefSeq" id="XP_030760817.1"/>
    </source>
</evidence>
<dbReference type="FunCoup" id="A0A6J2YBI1">
    <property type="interactions" value="502"/>
</dbReference>
<dbReference type="RefSeq" id="XP_030760817.1">
    <property type="nucleotide sequence ID" value="XM_030904957.1"/>
</dbReference>
<dbReference type="GO" id="GO:0045944">
    <property type="term" value="P:positive regulation of transcription by RNA polymerase II"/>
    <property type="evidence" value="ECO:0007669"/>
    <property type="project" value="TreeGrafter"/>
</dbReference>
<name>A0A6J2YBI1_SITOR</name>
<dbReference type="GO" id="GO:0003713">
    <property type="term" value="F:transcription coactivator activity"/>
    <property type="evidence" value="ECO:0007669"/>
    <property type="project" value="TreeGrafter"/>
</dbReference>
<dbReference type="SMART" id="SM00707">
    <property type="entry name" value="RPEL"/>
    <property type="match status" value="3"/>
</dbReference>
<sequence>MPVSTGTTSSVAAGTTSSALSSGIGSAEGPSRAKRCKFCDESSHRSDQSSGYWQLQLDRDLFDTISAIYPEWFRGGGDMTDSGGGVGGGGGGTTGGSRTGSPFRESPPKAIIDTSPILMDQNKESLKVKLLLRRPLDQLVAQGIMPPHGQRKSVERAKTGDILKAKIQQRPPRQELERRHILEADALHADPSLAERQRMLKKARLADQLNDQLSHRPGPLELIQKNILHTEEPIEQAVKTGKIPYKATSEGALKRPQHPQNYINPEEDSQGSSEGDTVSPGPSDVIETAAKSAGIVVSLIQPAEGTVVLTATNNGLNKDNSEFVIADLCRSVPGTLLSQASASSPASLVSSTSTLSPLSSVASPVPSIASQPATPAPIPPPPPPPICKLTHVSSKSDAPGKDKNRKKSKSKSAPKARTIKFHEYKGPPSAQKSSSNSGTSGESSYDLLLKQQTLLLQFQLQLQHKYPQIILPAQKSTSESSNSSSTTVNNNTNNAILNIQQHSPATSTTSESSSTPSRIMGRLEDMKVNDLKAELKRRNMPVSGPKTQLIERLKPFTNQLISSDTIIINPGSVDSSVHSNDQSQDLGSPQELLVKEESSQEFMELGDPMSPAPQTSISEPLASPITSEDLVREQQRQIEVLQRELAASQLKIQALGGGNTRAELQKHLQAKQQQQQAQQLQQPQHHQQQQNLAMQVKQLQALQAKQIRVNEEQQRLQQQQHVAFQNQKNLNGLLLNGNDAKTMGLVLNGTDVALVRQLIQGKGAKLINGHNRTNSLPNNILTSIVEPELKREYIENVKQYPGAKGHVNNEPKPPPLYEEATKQKKSGIKSQVVDDVLDILIKNGELPPSAASYPSTPGSAGTKIQEPIYPTAPQQSVGESQENVQIYEADTADPNALSGIDPNEFLDTIDNLEYMDFSQLMDMGGGVSQQENNNVVSQDSNNYIVPMDTDEWLDALMPNDNNFSGTNGSATTNSLQQEVQDLGTGYDPLLGLSQDDTFDPFNLEEFRSSADLTLSWDRIDYAA</sequence>
<evidence type="ECO:0000313" key="10">
    <source>
        <dbReference type="Proteomes" id="UP000504635"/>
    </source>
</evidence>
<feature type="compositionally biased region" description="Low complexity" evidence="8">
    <location>
        <begin position="1"/>
        <end position="27"/>
    </location>
</feature>
<evidence type="ECO:0000256" key="5">
    <source>
        <dbReference type="ARBA" id="ARBA00023163"/>
    </source>
</evidence>
<feature type="region of interest" description="Disordered" evidence="8">
    <location>
        <begin position="79"/>
        <end position="107"/>
    </location>
</feature>
<feature type="compositionally biased region" description="Basic residues" evidence="8">
    <location>
        <begin position="403"/>
        <end position="419"/>
    </location>
</feature>
<dbReference type="PANTHER" id="PTHR22793">
    <property type="entry name" value="MYOCARDIN-RELATED TRANSCRIPTION FACTOR-RELATED"/>
    <property type="match status" value="1"/>
</dbReference>
<keyword evidence="6" id="KW-0539">Nucleus</keyword>
<dbReference type="Gene3D" id="6.10.140.2040">
    <property type="match status" value="1"/>
</dbReference>
<feature type="compositionally biased region" description="Pro residues" evidence="8">
    <location>
        <begin position="374"/>
        <end position="386"/>
    </location>
</feature>
<keyword evidence="10" id="KW-1185">Reference proteome</keyword>